<evidence type="ECO:0000256" key="1">
    <source>
        <dbReference type="SAM" id="Phobius"/>
    </source>
</evidence>
<dbReference type="Proteomes" id="UP000247551">
    <property type="component" value="Unassembled WGS sequence"/>
</dbReference>
<evidence type="ECO:0000313" key="3">
    <source>
        <dbReference type="Proteomes" id="UP000247551"/>
    </source>
</evidence>
<dbReference type="EMBL" id="QKLW01000004">
    <property type="protein sequence ID" value="PYF81751.1"/>
    <property type="molecule type" value="Genomic_DNA"/>
</dbReference>
<comment type="caution">
    <text evidence="2">The sequence shown here is derived from an EMBL/GenBank/DDBJ whole genome shotgun (WGS) entry which is preliminary data.</text>
</comment>
<keyword evidence="1" id="KW-1133">Transmembrane helix</keyword>
<feature type="transmembrane region" description="Helical" evidence="1">
    <location>
        <begin position="179"/>
        <end position="202"/>
    </location>
</feature>
<keyword evidence="3" id="KW-1185">Reference proteome</keyword>
<sequence length="630" mass="70579">MNTPHSPFGAPRKELINRLQKGVAALLFMLLLVFSGVYVAISMSLEQQRQEQAKLNELLVLTQSAKEHWLQWLLLGKGDDGDIARSAMETDDFSQTLQREYGLIESRLPNFPLLADENVSDSLIMLDAMIQKEPEQRLLTESERMAAYASFDQLKAINEKLQQTRVSLDYKHQLFADRLMMGCIAAFILLMAILLILSVRFATQLRTGFSSLQAVLDHYKHSHAHVLPPRNVVDELTDIGHIIDNELASRDFDIRQSQESLELVEKALGKVDEAFFITNHEGDVSWLSAGAGHLWYRNTALFESLFGIDPGLDDPIGERIADSILLCEDSVVLNLSDGMYELKVERLAPDSEEEASRLQCFISIKAKSEMAELEVLHHSLKLMSHDVWDAPIRPLRASSPYASFAKSLELTRQNVISVFDVLNSLSLQTKPVEKVTKLQQIASLIDEKTNHNKASGNDVALVDDSLGDVFQGELNDVVWLSEQIRDSLILGYELVLQRLALVEKDLSSDVFLLGDVERWLNEVRAGVLTSLAATEGESEGVRHRFAVDLQHDISNVQKQIQEMKSMTSSTLSLLESDRSVGVARLDKARVSVNEVLERLHSMIERASISISSVADDDNSAEESNSEWEAK</sequence>
<name>A0A318V1Z9_9GAMM</name>
<organism evidence="2 3">
    <name type="scientific">Marinomonas alcarazii</name>
    <dbReference type="NCBI Taxonomy" id="491949"/>
    <lineage>
        <taxon>Bacteria</taxon>
        <taxon>Pseudomonadati</taxon>
        <taxon>Pseudomonadota</taxon>
        <taxon>Gammaproteobacteria</taxon>
        <taxon>Oceanospirillales</taxon>
        <taxon>Oceanospirillaceae</taxon>
        <taxon>Marinomonas</taxon>
    </lineage>
</organism>
<keyword evidence="1" id="KW-0812">Transmembrane</keyword>
<proteinExistence type="predicted"/>
<feature type="transmembrane region" description="Helical" evidence="1">
    <location>
        <begin position="22"/>
        <end position="41"/>
    </location>
</feature>
<gene>
    <name evidence="2" type="ORF">DFP75_104212</name>
</gene>
<accession>A0A318V1Z9</accession>
<keyword evidence="1" id="KW-0472">Membrane</keyword>
<dbReference type="RefSeq" id="WP_110575517.1">
    <property type="nucleotide sequence ID" value="NZ_QKLW01000004.1"/>
</dbReference>
<protein>
    <submittedName>
        <fullName evidence="2">Uncharacterized protein</fullName>
    </submittedName>
</protein>
<dbReference type="AlphaFoldDB" id="A0A318V1Z9"/>
<reference evidence="2 3" key="1">
    <citation type="submission" date="2018-06" db="EMBL/GenBank/DDBJ databases">
        <title>Genomic Encyclopedia of Type Strains, Phase III (KMG-III): the genomes of soil and plant-associated and newly described type strains.</title>
        <authorList>
            <person name="Whitman W."/>
        </authorList>
    </citation>
    <scope>NUCLEOTIDE SEQUENCE [LARGE SCALE GENOMIC DNA]</scope>
    <source>
        <strain evidence="2 3">CECT 7730</strain>
    </source>
</reference>
<evidence type="ECO:0000313" key="2">
    <source>
        <dbReference type="EMBL" id="PYF81751.1"/>
    </source>
</evidence>